<gene>
    <name evidence="1" type="ORF">GA0111570_104259</name>
</gene>
<sequence>MSDPRSLYQSSQDGWDDLRGKRPVLLVLLDGAGSAGRVQHLVATHLGEHCTGRPIARFDLDRLTQYADRRPVLEFEDGMLVRPRTAELILWAMTDAAGETFLVLAGPEPMLLWDRVVAAITDIITTLQVRLVVNVTAVPMRVPHTRPTQVFTHSADPELVLQPWDAFSGSLTVAATFGTYLEVVLAENGRRTLGIDVCVPYYLGKAEHLGSAAAALEVLQSSCGLNLVPAPLEDRVALNRAEIDAQVAATENGPQVLAILESGYDEFRTLVGELPSADELGEEFERFLAEHDRGRDTGDGDAEEG</sequence>
<protein>
    <submittedName>
        <fullName evidence="1">PAC2 family protein</fullName>
    </submittedName>
</protein>
<dbReference type="Pfam" id="PF09754">
    <property type="entry name" value="PAC2"/>
    <property type="match status" value="1"/>
</dbReference>
<dbReference type="STRING" id="1577474.GA0111570_104259"/>
<accession>A0A1G6GQF2</accession>
<dbReference type="SUPFAM" id="SSF159659">
    <property type="entry name" value="Cgl1923-like"/>
    <property type="match status" value="1"/>
</dbReference>
<name>A0A1G6GQF2_9ACTN</name>
<dbReference type="InterPro" id="IPR019151">
    <property type="entry name" value="Proteasome_assmbl_chaperone_2"/>
</dbReference>
<organism evidence="1 2">
    <name type="scientific">Raineyella antarctica</name>
    <dbReference type="NCBI Taxonomy" id="1577474"/>
    <lineage>
        <taxon>Bacteria</taxon>
        <taxon>Bacillati</taxon>
        <taxon>Actinomycetota</taxon>
        <taxon>Actinomycetes</taxon>
        <taxon>Propionibacteriales</taxon>
        <taxon>Propionibacteriaceae</taxon>
        <taxon>Raineyella</taxon>
    </lineage>
</organism>
<proteinExistence type="predicted"/>
<keyword evidence="2" id="KW-1185">Reference proteome</keyword>
<dbReference type="RefSeq" id="WP_092608963.1">
    <property type="nucleotide sequence ID" value="NZ_FMYF01000004.1"/>
</dbReference>
<dbReference type="OrthoDB" id="3733464at2"/>
<dbReference type="InterPro" id="IPR038389">
    <property type="entry name" value="PSMG2_sf"/>
</dbReference>
<evidence type="ECO:0000313" key="2">
    <source>
        <dbReference type="Proteomes" id="UP000199086"/>
    </source>
</evidence>
<reference evidence="1 2" key="1">
    <citation type="submission" date="2016-06" db="EMBL/GenBank/DDBJ databases">
        <authorList>
            <person name="Olsen C.W."/>
            <person name="Carey S."/>
            <person name="Hinshaw L."/>
            <person name="Karasin A.I."/>
        </authorList>
    </citation>
    <scope>NUCLEOTIDE SEQUENCE [LARGE SCALE GENOMIC DNA]</scope>
    <source>
        <strain evidence="1 2">LZ-22</strain>
    </source>
</reference>
<dbReference type="EMBL" id="FMYF01000004">
    <property type="protein sequence ID" value="SDB84184.1"/>
    <property type="molecule type" value="Genomic_DNA"/>
</dbReference>
<dbReference type="Gene3D" id="3.40.50.10900">
    <property type="entry name" value="PAC-like subunit"/>
    <property type="match status" value="1"/>
</dbReference>
<dbReference type="Proteomes" id="UP000199086">
    <property type="component" value="Unassembled WGS sequence"/>
</dbReference>
<dbReference type="AlphaFoldDB" id="A0A1G6GQF2"/>
<evidence type="ECO:0000313" key="1">
    <source>
        <dbReference type="EMBL" id="SDB84184.1"/>
    </source>
</evidence>